<organism evidence="2 3">
    <name type="scientific">Botrimarina colliarenosi</name>
    <dbReference type="NCBI Taxonomy" id="2528001"/>
    <lineage>
        <taxon>Bacteria</taxon>
        <taxon>Pseudomonadati</taxon>
        <taxon>Planctomycetota</taxon>
        <taxon>Planctomycetia</taxon>
        <taxon>Pirellulales</taxon>
        <taxon>Lacipirellulaceae</taxon>
        <taxon>Botrimarina</taxon>
    </lineage>
</organism>
<accession>A0A5C6A3R5</accession>
<dbReference type="PROSITE" id="PS00409">
    <property type="entry name" value="PROKAR_NTER_METHYL"/>
    <property type="match status" value="1"/>
</dbReference>
<dbReference type="SUPFAM" id="SSF54523">
    <property type="entry name" value="Pili subunits"/>
    <property type="match status" value="1"/>
</dbReference>
<proteinExistence type="predicted"/>
<dbReference type="InterPro" id="IPR045584">
    <property type="entry name" value="Pilin-like"/>
</dbReference>
<dbReference type="Pfam" id="PF07596">
    <property type="entry name" value="SBP_bac_10"/>
    <property type="match status" value="1"/>
</dbReference>
<evidence type="ECO:0000259" key="1">
    <source>
        <dbReference type="Pfam" id="PF07596"/>
    </source>
</evidence>
<dbReference type="NCBIfam" id="TIGR02532">
    <property type="entry name" value="IV_pilin_GFxxxE"/>
    <property type="match status" value="1"/>
</dbReference>
<dbReference type="Proteomes" id="UP000317421">
    <property type="component" value="Unassembled WGS sequence"/>
</dbReference>
<name>A0A5C6A3R5_9BACT</name>
<gene>
    <name evidence="2" type="primary">xcpT_9</name>
    <name evidence="2" type="ORF">Pla108_37260</name>
</gene>
<dbReference type="InterPro" id="IPR011453">
    <property type="entry name" value="DUF1559"/>
</dbReference>
<comment type="caution">
    <text evidence="2">The sequence shown here is derived from an EMBL/GenBank/DDBJ whole genome shotgun (WGS) entry which is preliminary data.</text>
</comment>
<keyword evidence="3" id="KW-1185">Reference proteome</keyword>
<evidence type="ECO:0000313" key="3">
    <source>
        <dbReference type="Proteomes" id="UP000317421"/>
    </source>
</evidence>
<feature type="domain" description="DUF1559" evidence="1">
    <location>
        <begin position="39"/>
        <end position="292"/>
    </location>
</feature>
<dbReference type="RefSeq" id="WP_197526686.1">
    <property type="nucleotide sequence ID" value="NZ_SJPR01000007.1"/>
</dbReference>
<evidence type="ECO:0000313" key="2">
    <source>
        <dbReference type="EMBL" id="TWT94015.1"/>
    </source>
</evidence>
<reference evidence="2 3" key="1">
    <citation type="submission" date="2019-02" db="EMBL/GenBank/DDBJ databases">
        <title>Deep-cultivation of Planctomycetes and their phenomic and genomic characterization uncovers novel biology.</title>
        <authorList>
            <person name="Wiegand S."/>
            <person name="Jogler M."/>
            <person name="Boedeker C."/>
            <person name="Pinto D."/>
            <person name="Vollmers J."/>
            <person name="Rivas-Marin E."/>
            <person name="Kohn T."/>
            <person name="Peeters S.H."/>
            <person name="Heuer A."/>
            <person name="Rast P."/>
            <person name="Oberbeckmann S."/>
            <person name="Bunk B."/>
            <person name="Jeske O."/>
            <person name="Meyerdierks A."/>
            <person name="Storesund J.E."/>
            <person name="Kallscheuer N."/>
            <person name="Luecker S."/>
            <person name="Lage O.M."/>
            <person name="Pohl T."/>
            <person name="Merkel B.J."/>
            <person name="Hornburger P."/>
            <person name="Mueller R.-W."/>
            <person name="Bruemmer F."/>
            <person name="Labrenz M."/>
            <person name="Spormann A.M."/>
            <person name="Op Den Camp H."/>
            <person name="Overmann J."/>
            <person name="Amann R."/>
            <person name="Jetten M.S.M."/>
            <person name="Mascher T."/>
            <person name="Medema M.H."/>
            <person name="Devos D.P."/>
            <person name="Kaster A.-K."/>
            <person name="Ovreas L."/>
            <person name="Rohde M."/>
            <person name="Galperin M.Y."/>
            <person name="Jogler C."/>
        </authorList>
    </citation>
    <scope>NUCLEOTIDE SEQUENCE [LARGE SCALE GENOMIC DNA]</scope>
    <source>
        <strain evidence="2 3">Pla108</strain>
    </source>
</reference>
<dbReference type="Gene3D" id="3.30.700.10">
    <property type="entry name" value="Glycoprotein, Type 4 Pilin"/>
    <property type="match status" value="1"/>
</dbReference>
<dbReference type="EMBL" id="SJPR01000007">
    <property type="protein sequence ID" value="TWT94015.1"/>
    <property type="molecule type" value="Genomic_DNA"/>
</dbReference>
<protein>
    <submittedName>
        <fullName evidence="2">Type II secretion system protein G</fullName>
    </submittedName>
</protein>
<sequence>MKMTAQRAARLLTGFTLVELLVVIAIIGILVALLLPAVQAAREAARRTQCANNLKQIGLAVQNYESTRKQLPPSRVSDHHPTWLYLILPFMEENSLIWDDVFKQSVYRMPEAIRTHVVEGYLCPSRFRDAAVTEVDPQPRYGVPTAPAITGSVSDYAACSGSLPLGFVYTTENLENLNGALLTAEATLSGSTITSWKSRTSLRKITDGTSKTFLCGEISDCQLSGECNTSGPTDYDGCHAYNGDQNYGMTIGILTPPASVREDYAFGSDHAGGVFLMGMCDGSTQTYSNDTDTAILEAFATRANSDLFGELERSGGDDGGF</sequence>
<dbReference type="Pfam" id="PF07963">
    <property type="entry name" value="N_methyl"/>
    <property type="match status" value="1"/>
</dbReference>
<dbReference type="PANTHER" id="PTHR30093:SF2">
    <property type="entry name" value="TYPE II SECRETION SYSTEM PROTEIN H"/>
    <property type="match status" value="1"/>
</dbReference>
<dbReference type="PANTHER" id="PTHR30093">
    <property type="entry name" value="GENERAL SECRETION PATHWAY PROTEIN G"/>
    <property type="match status" value="1"/>
</dbReference>
<dbReference type="InterPro" id="IPR012902">
    <property type="entry name" value="N_methyl_site"/>
</dbReference>
<dbReference type="AlphaFoldDB" id="A0A5C6A3R5"/>